<dbReference type="Proteomes" id="UP000321196">
    <property type="component" value="Unassembled WGS sequence"/>
</dbReference>
<dbReference type="GO" id="GO:0009307">
    <property type="term" value="P:DNA restriction-modification system"/>
    <property type="evidence" value="ECO:0007669"/>
    <property type="project" value="UniProtKB-KW"/>
</dbReference>
<feature type="domain" description="DNA methylase adenine-specific" evidence="4">
    <location>
        <begin position="126"/>
        <end position="374"/>
    </location>
</feature>
<dbReference type="PANTHER" id="PTHR42998:SF1">
    <property type="entry name" value="TYPE I RESTRICTION ENZYME HINDI METHYLASE SUBUNIT"/>
    <property type="match status" value="1"/>
</dbReference>
<dbReference type="EMBL" id="VRSW01000001">
    <property type="protein sequence ID" value="TXK05726.1"/>
    <property type="molecule type" value="Genomic_DNA"/>
</dbReference>
<keyword evidence="3" id="KW-0175">Coiled coil</keyword>
<keyword evidence="5" id="KW-0489">Methyltransferase</keyword>
<sequence>MNHLDRAGFKRLANSMSKAFRDSMGGGIVERFEAVSKLLFIKVVDERMVAGNWPGAPKAEQPALEWRSGDISRTVYERARQLWLKATEGPLAKGLQRDRGGFPEDVEAVARIVKLLQPHALDRVDVDIKGAAYEELLRDTFEKNDNQQYFTPRHLMDFTVGMADPSFDSIICDPASGSGGFLVGGLNYVADRYPDEIPPQVYGVDIDARMAWVARINVFLHGGDPANVFHLPGAGSLKPLPQIQKVLPRGGFTTILTNPPFGSDMTDTAALDGFRTGRGRPTRRRGVLFIERCLELLKPGGTLAVIIDDSILNLDGNADIRELLRKKSIIRAVISLPDVAFMPYSTAKSSVVLVTKKDGDTYQKPVFMADVEHVGNRPNGDPLYQEVPSVDGVRPLLSDLPAVLAAWNHYKELDALPVDADQDKVFLADIDAYLGQPSGDRLDVNFFHPTRAHAAATLARASSPTYALSELYDFHTSGVNASDLHGDSIVNWIGLGEITAETGEYEVLQVPGERIRSAVRVYQGGDVLVSKLRPKLRKVIRVPEEDDGGICSAEILVLRQKETPAAPVIDDYVAYLLRSDLGYGQQVYQVTGVGRPRVSPTALKQLRVPVPPLHEQRLILRELDAAFAHYRELHQQADALRQQAQQLLHAAYASSVDAVTSGEGMSDVATPAAVRVALSA</sequence>
<dbReference type="AlphaFoldDB" id="A0A5C8HNQ8"/>
<evidence type="ECO:0000256" key="1">
    <source>
        <dbReference type="ARBA" id="ARBA00022747"/>
    </source>
</evidence>
<dbReference type="PANTHER" id="PTHR42998">
    <property type="entry name" value="TYPE I RESTRICTION ENZYME HINDVIIP M PROTEIN-RELATED"/>
    <property type="match status" value="1"/>
</dbReference>
<evidence type="ECO:0000259" key="4">
    <source>
        <dbReference type="Pfam" id="PF02384"/>
    </source>
</evidence>
<dbReference type="InterPro" id="IPR029063">
    <property type="entry name" value="SAM-dependent_MTases_sf"/>
</dbReference>
<dbReference type="Gene3D" id="3.90.220.20">
    <property type="entry name" value="DNA methylase specificity domains"/>
    <property type="match status" value="2"/>
</dbReference>
<name>A0A5C8HNQ8_9MICO</name>
<comment type="caution">
    <text evidence="5">The sequence shown here is derived from an EMBL/GenBank/DDBJ whole genome shotgun (WGS) entry which is preliminary data.</text>
</comment>
<protein>
    <submittedName>
        <fullName evidence="5">N-6 DNA methylase</fullName>
    </submittedName>
</protein>
<keyword evidence="5" id="KW-0808">Transferase</keyword>
<dbReference type="RefSeq" id="WP_147824537.1">
    <property type="nucleotide sequence ID" value="NZ_BAAARG010000001.1"/>
</dbReference>
<dbReference type="GO" id="GO:0003677">
    <property type="term" value="F:DNA binding"/>
    <property type="evidence" value="ECO:0007669"/>
    <property type="project" value="UniProtKB-KW"/>
</dbReference>
<proteinExistence type="predicted"/>
<keyword evidence="1" id="KW-0680">Restriction system</keyword>
<dbReference type="CDD" id="cd02440">
    <property type="entry name" value="AdoMet_MTases"/>
    <property type="match status" value="1"/>
</dbReference>
<accession>A0A5C8HNQ8</accession>
<reference evidence="5 6" key="1">
    <citation type="submission" date="2019-08" db="EMBL/GenBank/DDBJ databases">
        <authorList>
            <person name="Dong K."/>
        </authorList>
    </citation>
    <scope>NUCLEOTIDE SEQUENCE [LARGE SCALE GENOMIC DNA]</scope>
    <source>
        <strain evidence="5 6">M4-8</strain>
    </source>
</reference>
<dbReference type="InterPro" id="IPR052916">
    <property type="entry name" value="Type-I_RE_MTase_Subunit"/>
</dbReference>
<dbReference type="Gene3D" id="3.40.50.150">
    <property type="entry name" value="Vaccinia Virus protein VP39"/>
    <property type="match status" value="1"/>
</dbReference>
<dbReference type="OrthoDB" id="9784823at2"/>
<dbReference type="InterPro" id="IPR003356">
    <property type="entry name" value="DNA_methylase_A-5"/>
</dbReference>
<organism evidence="5 6">
    <name type="scientific">Microbacterium mitrae</name>
    <dbReference type="NCBI Taxonomy" id="664640"/>
    <lineage>
        <taxon>Bacteria</taxon>
        <taxon>Bacillati</taxon>
        <taxon>Actinomycetota</taxon>
        <taxon>Actinomycetes</taxon>
        <taxon>Micrococcales</taxon>
        <taxon>Microbacteriaceae</taxon>
        <taxon>Microbacterium</taxon>
    </lineage>
</organism>
<evidence type="ECO:0000256" key="3">
    <source>
        <dbReference type="SAM" id="Coils"/>
    </source>
</evidence>
<evidence type="ECO:0000313" key="5">
    <source>
        <dbReference type="EMBL" id="TXK05726.1"/>
    </source>
</evidence>
<dbReference type="Pfam" id="PF02384">
    <property type="entry name" value="N6_Mtase"/>
    <property type="match status" value="1"/>
</dbReference>
<keyword evidence="6" id="KW-1185">Reference proteome</keyword>
<evidence type="ECO:0000313" key="6">
    <source>
        <dbReference type="Proteomes" id="UP000321196"/>
    </source>
</evidence>
<gene>
    <name evidence="5" type="ORF">FVP60_01690</name>
</gene>
<evidence type="ECO:0000256" key="2">
    <source>
        <dbReference type="ARBA" id="ARBA00023125"/>
    </source>
</evidence>
<dbReference type="SUPFAM" id="SSF116734">
    <property type="entry name" value="DNA methylase specificity domain"/>
    <property type="match status" value="1"/>
</dbReference>
<dbReference type="PRINTS" id="PR00507">
    <property type="entry name" value="N12N6MTFRASE"/>
</dbReference>
<keyword evidence="2" id="KW-0238">DNA-binding</keyword>
<dbReference type="GO" id="GO:0008170">
    <property type="term" value="F:N-methyltransferase activity"/>
    <property type="evidence" value="ECO:0007669"/>
    <property type="project" value="InterPro"/>
</dbReference>
<feature type="coiled-coil region" evidence="3">
    <location>
        <begin position="623"/>
        <end position="650"/>
    </location>
</feature>
<dbReference type="InterPro" id="IPR044946">
    <property type="entry name" value="Restrct_endonuc_typeI_TRD_sf"/>
</dbReference>
<dbReference type="SUPFAM" id="SSF53335">
    <property type="entry name" value="S-adenosyl-L-methionine-dependent methyltransferases"/>
    <property type="match status" value="1"/>
</dbReference>
<dbReference type="GO" id="GO:0032259">
    <property type="term" value="P:methylation"/>
    <property type="evidence" value="ECO:0007669"/>
    <property type="project" value="UniProtKB-KW"/>
</dbReference>